<dbReference type="EMBL" id="KZ303489">
    <property type="protein sequence ID" value="PIA18559.1"/>
    <property type="molecule type" value="Genomic_DNA"/>
</dbReference>
<dbReference type="InterPro" id="IPR019371">
    <property type="entry name" value="KxDL_dom"/>
</dbReference>
<organism evidence="4 5">
    <name type="scientific">Coemansia reversa (strain ATCC 12441 / NRRL 1564)</name>
    <dbReference type="NCBI Taxonomy" id="763665"/>
    <lineage>
        <taxon>Eukaryota</taxon>
        <taxon>Fungi</taxon>
        <taxon>Fungi incertae sedis</taxon>
        <taxon>Zoopagomycota</taxon>
        <taxon>Kickxellomycotina</taxon>
        <taxon>Kickxellomycetes</taxon>
        <taxon>Kickxellales</taxon>
        <taxon>Kickxellaceae</taxon>
        <taxon>Coemansia</taxon>
    </lineage>
</organism>
<evidence type="ECO:0000256" key="1">
    <source>
        <dbReference type="ARBA" id="ARBA00005913"/>
    </source>
</evidence>
<comment type="similarity">
    <text evidence="1">Belongs to the KXD1 family.</text>
</comment>
<evidence type="ECO:0000313" key="5">
    <source>
        <dbReference type="Proteomes" id="UP000242474"/>
    </source>
</evidence>
<feature type="region of interest" description="Disordered" evidence="2">
    <location>
        <begin position="1"/>
        <end position="29"/>
    </location>
</feature>
<dbReference type="Pfam" id="PF10241">
    <property type="entry name" value="KxDL"/>
    <property type="match status" value="1"/>
</dbReference>
<evidence type="ECO:0000256" key="2">
    <source>
        <dbReference type="SAM" id="MobiDB-lite"/>
    </source>
</evidence>
<evidence type="ECO:0000259" key="3">
    <source>
        <dbReference type="Pfam" id="PF10241"/>
    </source>
</evidence>
<gene>
    <name evidence="4" type="ORF">COEREDRAFT_100781</name>
</gene>
<evidence type="ECO:0000313" key="4">
    <source>
        <dbReference type="EMBL" id="PIA18559.1"/>
    </source>
</evidence>
<feature type="domain" description="KxDL" evidence="3">
    <location>
        <begin position="40"/>
        <end position="116"/>
    </location>
</feature>
<dbReference type="OrthoDB" id="10258877at2759"/>
<keyword evidence="5" id="KW-1185">Reference proteome</keyword>
<accession>A0A2G5BHS2</accession>
<sequence length="134" mass="14754">MNTDGAGKSCTTNNTNKLNKGSKTADTELSTAVPGLPALELSKTLTSQQKQLEIYRGLLETLAASEQESAAIYPELSKSLLGHVGALNRLKDDLHDVFARIRALKLQFQSEYPDVFDYVQSLHVKELDDDDDND</sequence>
<reference evidence="4 5" key="1">
    <citation type="journal article" date="2015" name="Genome Biol. Evol.">
        <title>Phylogenomic analyses indicate that early fungi evolved digesting cell walls of algal ancestors of land plants.</title>
        <authorList>
            <person name="Chang Y."/>
            <person name="Wang S."/>
            <person name="Sekimoto S."/>
            <person name="Aerts A.L."/>
            <person name="Choi C."/>
            <person name="Clum A."/>
            <person name="LaButti K.M."/>
            <person name="Lindquist E.A."/>
            <person name="Yee Ngan C."/>
            <person name="Ohm R.A."/>
            <person name="Salamov A.A."/>
            <person name="Grigoriev I.V."/>
            <person name="Spatafora J.W."/>
            <person name="Berbee M.L."/>
        </authorList>
    </citation>
    <scope>NUCLEOTIDE SEQUENCE [LARGE SCALE GENOMIC DNA]</scope>
    <source>
        <strain evidence="4 5">NRRL 1564</strain>
    </source>
</reference>
<name>A0A2G5BHS2_COERN</name>
<dbReference type="AlphaFoldDB" id="A0A2G5BHS2"/>
<protein>
    <recommendedName>
        <fullName evidence="3">KxDL domain-containing protein</fullName>
    </recommendedName>
</protein>
<dbReference type="Proteomes" id="UP000242474">
    <property type="component" value="Unassembled WGS sequence"/>
</dbReference>
<proteinExistence type="inferred from homology"/>